<dbReference type="GO" id="GO:0030198">
    <property type="term" value="P:extracellular matrix organization"/>
    <property type="evidence" value="ECO:0007669"/>
    <property type="project" value="TreeGrafter"/>
</dbReference>
<feature type="region of interest" description="Disordered" evidence="5">
    <location>
        <begin position="692"/>
        <end position="754"/>
    </location>
</feature>
<dbReference type="InterPro" id="IPR050149">
    <property type="entry name" value="Collagen_superfamily"/>
</dbReference>
<feature type="region of interest" description="Disordered" evidence="5">
    <location>
        <begin position="51"/>
        <end position="181"/>
    </location>
</feature>
<dbReference type="InterPro" id="IPR008160">
    <property type="entry name" value="Collagen"/>
</dbReference>
<evidence type="ECO:0000313" key="8">
    <source>
        <dbReference type="Proteomes" id="UP000886611"/>
    </source>
</evidence>
<dbReference type="Pfam" id="PF01391">
    <property type="entry name" value="Collagen"/>
    <property type="match status" value="4"/>
</dbReference>
<dbReference type="PANTHER" id="PTHR24023:SF1082">
    <property type="entry name" value="COLLAGEN TRIPLE HELIX REPEAT"/>
    <property type="match status" value="1"/>
</dbReference>
<organism evidence="7 8">
    <name type="scientific">Polypterus senegalus</name>
    <name type="common">Senegal bichir</name>
    <dbReference type="NCBI Taxonomy" id="55291"/>
    <lineage>
        <taxon>Eukaryota</taxon>
        <taxon>Metazoa</taxon>
        <taxon>Chordata</taxon>
        <taxon>Craniata</taxon>
        <taxon>Vertebrata</taxon>
        <taxon>Euteleostomi</taxon>
        <taxon>Actinopterygii</taxon>
        <taxon>Polypteriformes</taxon>
        <taxon>Polypteridae</taxon>
        <taxon>Polypterus</taxon>
    </lineage>
</organism>
<feature type="region of interest" description="Disordered" evidence="5">
    <location>
        <begin position="391"/>
        <end position="433"/>
    </location>
</feature>
<feature type="region of interest" description="Disordered" evidence="5">
    <location>
        <begin position="523"/>
        <end position="542"/>
    </location>
</feature>
<comment type="subcellular location">
    <subcellularLocation>
        <location evidence="1">Secreted</location>
        <location evidence="1">Extracellular space</location>
        <location evidence="1">Extracellular matrix</location>
    </subcellularLocation>
</comment>
<dbReference type="Proteomes" id="UP000886611">
    <property type="component" value="Unassembled WGS sequence"/>
</dbReference>
<dbReference type="GO" id="GO:0031012">
    <property type="term" value="C:extracellular matrix"/>
    <property type="evidence" value="ECO:0007669"/>
    <property type="project" value="TreeGrafter"/>
</dbReference>
<keyword evidence="8" id="KW-1185">Reference proteome</keyword>
<feature type="compositionally biased region" description="Basic and acidic residues" evidence="5">
    <location>
        <begin position="127"/>
        <end position="141"/>
    </location>
</feature>
<sequence>MAAREQWAGLADGRLCLCLPASLLSHVGPSLDRLLLSSGGPASRGLAVRGRHPAESLKPHIWLSPDSQTPEGHEDVFTEQDTPVPRGRGDVFVLEEDSTVHQTGHIHPSSAGTGLSTSTKSDPASKLLDENVTTDKLKGDTRSSPSKPSGSVLDVDKQLSSTGFTGSKTATEDLGHKMPPQVPDTSLLLEEELLVAPLLPSTPRPAAKEAESKKGNFSRSGQQPEEGRVAPIGVPKSVPYQQGRKDTMVQGVDGKMYHLRPGPPGPMGPAGKPGHLGPKGMSGRPGFPGAHGVHGVDGQPGPPGKPGLQGPPGARGMLGVTGPQGPLGIPGKDGSAGPKGDLGEMGPVGARGDPGFEGTMGLPGLQGRAGVPGVRGQIGFLGFPGLRGPPGVSGSQVSVPADTTGVSGKPGQDGEIGPPGEQGFTGKPGPEGPQGPVGIYVCQALRAEWVRWAPQETKDHRGLSGSQGRVDIRDLWGQKDKRELSVWMDHRGMLETPETQEIPDLKETRVTWVPSDLLDSQDHLEFSEKRASGAKKGRRGSQVNWETLDPLVPPAQLDLLDSRYPRHASVGGGGPQAVSPDSSFCCLLQGVPGELGGRGDPGNPGAKGQPGDIGKPGESGKPGVQGSPGEWGAEGRVGLKGQKGPKGTEGPTGPPGQQGPYVSRHGIVGSGVSVSPMILLICLSFLPQGVPGLQGDKGTPGTKGLKGEDGDKGPSGPYGDEGFKGPKGFQGPLGIQGYKGQQGPPGLPGPPGPPLNISAAQFKELMSTSDGPNFPLIRHILDTLNREVRLLVDPPDGTKEHPATTCQELQLCLPDLASGKPCHRGLATRTSPSKGDHHKAKVPLCSPGFFYIDPNQGSPADALLAYCNFTTGETCLSPVKERIPMQAWLKRDSSSRLFKWLSSLDGGPQVLSISVVSMRPPNWPLAKPRLLSSQYDYGLGVVQLRFLKLSSRRASQTVTYSCRPDADALRHAEEDIKFLADTKKQSFVGALPPCLPRHDGDLVVQEMTFQFATDDLSLLPLRDLAVLHHDGVALEFGFTIGSVCFS</sequence>
<dbReference type="PROSITE" id="PS51461">
    <property type="entry name" value="NC1_FIB"/>
    <property type="match status" value="1"/>
</dbReference>
<dbReference type="GO" id="GO:0005615">
    <property type="term" value="C:extracellular space"/>
    <property type="evidence" value="ECO:0007669"/>
    <property type="project" value="TreeGrafter"/>
</dbReference>
<keyword evidence="4" id="KW-0176">Collagen</keyword>
<feature type="region of interest" description="Disordered" evidence="5">
    <location>
        <begin position="589"/>
        <end position="664"/>
    </location>
</feature>
<evidence type="ECO:0000256" key="5">
    <source>
        <dbReference type="SAM" id="MobiDB-lite"/>
    </source>
</evidence>
<dbReference type="SMART" id="SM00038">
    <property type="entry name" value="COLFI"/>
    <property type="match status" value="1"/>
</dbReference>
<reference evidence="7 8" key="1">
    <citation type="journal article" date="2021" name="Cell">
        <title>Tracing the genetic footprints of vertebrate landing in non-teleost ray-finned fishes.</title>
        <authorList>
            <person name="Bi X."/>
            <person name="Wang K."/>
            <person name="Yang L."/>
            <person name="Pan H."/>
            <person name="Jiang H."/>
            <person name="Wei Q."/>
            <person name="Fang M."/>
            <person name="Yu H."/>
            <person name="Zhu C."/>
            <person name="Cai Y."/>
            <person name="He Y."/>
            <person name="Gan X."/>
            <person name="Zeng H."/>
            <person name="Yu D."/>
            <person name="Zhu Y."/>
            <person name="Jiang H."/>
            <person name="Qiu Q."/>
            <person name="Yang H."/>
            <person name="Zhang Y.E."/>
            <person name="Wang W."/>
            <person name="Zhu M."/>
            <person name="He S."/>
            <person name="Zhang G."/>
        </authorList>
    </citation>
    <scope>NUCLEOTIDE SEQUENCE [LARGE SCALE GENOMIC DNA]</scope>
    <source>
        <strain evidence="7">Bchr_013</strain>
    </source>
</reference>
<evidence type="ECO:0000256" key="4">
    <source>
        <dbReference type="ARBA" id="ARBA00023119"/>
    </source>
</evidence>
<evidence type="ECO:0000256" key="2">
    <source>
        <dbReference type="ARBA" id="ARBA00022525"/>
    </source>
</evidence>
<protein>
    <submittedName>
        <fullName evidence="7">CO1A2 protein</fullName>
    </submittedName>
</protein>
<name>A0A8X8BHM1_POLSE</name>
<evidence type="ECO:0000313" key="7">
    <source>
        <dbReference type="EMBL" id="KAG2455591.1"/>
    </source>
</evidence>
<dbReference type="InterPro" id="IPR000885">
    <property type="entry name" value="Fib_collagen_C"/>
</dbReference>
<keyword evidence="3" id="KW-0272">Extracellular matrix</keyword>
<evidence type="ECO:0000256" key="3">
    <source>
        <dbReference type="ARBA" id="ARBA00022530"/>
    </source>
</evidence>
<accession>A0A8X8BHM1</accession>
<gene>
    <name evidence="7" type="primary">Col1a2_0</name>
    <name evidence="7" type="ORF">GTO96_0006771</name>
</gene>
<dbReference type="PANTHER" id="PTHR24023">
    <property type="entry name" value="COLLAGEN ALPHA"/>
    <property type="match status" value="1"/>
</dbReference>
<comment type="caution">
    <text evidence="7">The sequence shown here is derived from an EMBL/GenBank/DDBJ whole genome shotgun (WGS) entry which is preliminary data.</text>
</comment>
<feature type="non-terminal residue" evidence="7">
    <location>
        <position position="1"/>
    </location>
</feature>
<dbReference type="Gene3D" id="2.60.120.1000">
    <property type="match status" value="1"/>
</dbReference>
<feature type="domain" description="Fibrillar collagen NC1" evidence="6">
    <location>
        <begin position="775"/>
        <end position="1046"/>
    </location>
</feature>
<dbReference type="EMBL" id="JAATIS010009265">
    <property type="protein sequence ID" value="KAG2455591.1"/>
    <property type="molecule type" value="Genomic_DNA"/>
</dbReference>
<feature type="region of interest" description="Disordered" evidence="5">
    <location>
        <begin position="261"/>
        <end position="350"/>
    </location>
</feature>
<feature type="compositionally biased region" description="Pro residues" evidence="5">
    <location>
        <begin position="745"/>
        <end position="754"/>
    </location>
</feature>
<feature type="compositionally biased region" description="Gly residues" evidence="5">
    <location>
        <begin position="593"/>
        <end position="602"/>
    </location>
</feature>
<evidence type="ECO:0000256" key="1">
    <source>
        <dbReference type="ARBA" id="ARBA00004498"/>
    </source>
</evidence>
<dbReference type="GO" id="GO:0005581">
    <property type="term" value="C:collagen trimer"/>
    <property type="evidence" value="ECO:0007669"/>
    <property type="project" value="UniProtKB-KW"/>
</dbReference>
<feature type="compositionally biased region" description="Polar residues" evidence="5">
    <location>
        <begin position="158"/>
        <end position="169"/>
    </location>
</feature>
<dbReference type="AlphaFoldDB" id="A0A8X8BHM1"/>
<evidence type="ECO:0000259" key="6">
    <source>
        <dbReference type="PROSITE" id="PS51461"/>
    </source>
</evidence>
<feature type="region of interest" description="Disordered" evidence="5">
    <location>
        <begin position="199"/>
        <end position="240"/>
    </location>
</feature>
<feature type="compositionally biased region" description="Polar residues" evidence="5">
    <location>
        <begin position="110"/>
        <end position="122"/>
    </location>
</feature>
<feature type="non-terminal residue" evidence="7">
    <location>
        <position position="1046"/>
    </location>
</feature>
<proteinExistence type="predicted"/>
<dbReference type="GO" id="GO:0030020">
    <property type="term" value="F:extracellular matrix structural constituent conferring tensile strength"/>
    <property type="evidence" value="ECO:0007669"/>
    <property type="project" value="TreeGrafter"/>
</dbReference>
<keyword evidence="2" id="KW-0964">Secreted</keyword>
<dbReference type="Pfam" id="PF01410">
    <property type="entry name" value="COLFI"/>
    <property type="match status" value="2"/>
</dbReference>